<dbReference type="AlphaFoldDB" id="A0AA42REN9"/>
<protein>
    <submittedName>
        <fullName evidence="1">Uncharacterized protein</fullName>
    </submittedName>
</protein>
<proteinExistence type="predicted"/>
<accession>A0AA42REN9</accession>
<comment type="caution">
    <text evidence="1">The sequence shown here is derived from an EMBL/GenBank/DDBJ whole genome shotgun (WGS) entry which is preliminary data.</text>
</comment>
<reference evidence="1" key="1">
    <citation type="submission" date="2022-09" db="EMBL/GenBank/DDBJ databases">
        <title>Intensive care unit water sources are persistently colonized with multi-drug resistant bacteria and are the site of extensive horizontal gene transfer of antibiotic resistance genes.</title>
        <authorList>
            <person name="Diorio-Toth L."/>
        </authorList>
    </citation>
    <scope>NUCLEOTIDE SEQUENCE</scope>
    <source>
        <strain evidence="1">GD03710</strain>
    </source>
</reference>
<dbReference type="EMBL" id="JAOCIZ010000180">
    <property type="protein sequence ID" value="MDH1507890.1"/>
    <property type="molecule type" value="Genomic_DNA"/>
</dbReference>
<dbReference type="RefSeq" id="WP_128313909.1">
    <property type="nucleotide sequence ID" value="NZ_JAEHIR010000070.1"/>
</dbReference>
<dbReference type="Proteomes" id="UP001161704">
    <property type="component" value="Unassembled WGS sequence"/>
</dbReference>
<evidence type="ECO:0000313" key="1">
    <source>
        <dbReference type="EMBL" id="MDH1507890.1"/>
    </source>
</evidence>
<evidence type="ECO:0000313" key="2">
    <source>
        <dbReference type="Proteomes" id="UP001161704"/>
    </source>
</evidence>
<organism evidence="1 2">
    <name type="scientific">Aeromonas caviae</name>
    <name type="common">Aeromonas punctata</name>
    <dbReference type="NCBI Taxonomy" id="648"/>
    <lineage>
        <taxon>Bacteria</taxon>
        <taxon>Pseudomonadati</taxon>
        <taxon>Pseudomonadota</taxon>
        <taxon>Gammaproteobacteria</taxon>
        <taxon>Aeromonadales</taxon>
        <taxon>Aeromonadaceae</taxon>
        <taxon>Aeromonas</taxon>
    </lineage>
</organism>
<gene>
    <name evidence="1" type="ORF">N5I20_22910</name>
</gene>
<name>A0AA42REN9_AERCA</name>
<sequence length="169" mass="19304">MTSFEILTSNKAGLNSRESYIVVRNRVSFLRILGANPQWELMTATASEDNGRIKVCNNRPRLVQAAWRLGVEIETRPEVKSDWKDREYVSICVINTSNHTDVDADRKEIDALLSRFFELYDGYQSAEMRGTDEMRELYDALSIDDDGGDVYLSDGVWLSNDGSMHDRGR</sequence>